<keyword evidence="1 3" id="KW-0378">Hydrolase</keyword>
<dbReference type="EMBL" id="VNJK01000001">
    <property type="protein sequence ID" value="TVX93340.1"/>
    <property type="molecule type" value="Genomic_DNA"/>
</dbReference>
<protein>
    <submittedName>
        <fullName evidence="3">Alpha/beta hydrolase</fullName>
    </submittedName>
</protein>
<name>A0A559J0C9_9BACL</name>
<dbReference type="RefSeq" id="WP_144989729.1">
    <property type="nucleotide sequence ID" value="NZ_VNJK01000001.1"/>
</dbReference>
<dbReference type="GO" id="GO:0052689">
    <property type="term" value="F:carboxylic ester hydrolase activity"/>
    <property type="evidence" value="ECO:0007669"/>
    <property type="project" value="UniProtKB-ARBA"/>
</dbReference>
<dbReference type="Pfam" id="PF12146">
    <property type="entry name" value="Hydrolase_4"/>
    <property type="match status" value="1"/>
</dbReference>
<dbReference type="PANTHER" id="PTHR22946">
    <property type="entry name" value="DIENELACTONE HYDROLASE DOMAIN-CONTAINING PROTEIN-RELATED"/>
    <property type="match status" value="1"/>
</dbReference>
<reference evidence="3 4" key="1">
    <citation type="submission" date="2019-07" db="EMBL/GenBank/DDBJ databases">
        <authorList>
            <person name="Kim J."/>
        </authorList>
    </citation>
    <scope>NUCLEOTIDE SEQUENCE [LARGE SCALE GENOMIC DNA]</scope>
    <source>
        <strain evidence="3 4">N4</strain>
    </source>
</reference>
<organism evidence="3 4">
    <name type="scientific">Paenibacillus agilis</name>
    <dbReference type="NCBI Taxonomy" id="3020863"/>
    <lineage>
        <taxon>Bacteria</taxon>
        <taxon>Bacillati</taxon>
        <taxon>Bacillota</taxon>
        <taxon>Bacilli</taxon>
        <taxon>Bacillales</taxon>
        <taxon>Paenibacillaceae</taxon>
        <taxon>Paenibacillus</taxon>
    </lineage>
</organism>
<accession>A0A559J0C9</accession>
<dbReference type="AlphaFoldDB" id="A0A559J0C9"/>
<dbReference type="InterPro" id="IPR029058">
    <property type="entry name" value="AB_hydrolase_fold"/>
</dbReference>
<dbReference type="OrthoDB" id="9805123at2"/>
<dbReference type="Proteomes" id="UP000318102">
    <property type="component" value="Unassembled WGS sequence"/>
</dbReference>
<evidence type="ECO:0000313" key="4">
    <source>
        <dbReference type="Proteomes" id="UP000318102"/>
    </source>
</evidence>
<feature type="domain" description="Serine aminopeptidase S33" evidence="2">
    <location>
        <begin position="32"/>
        <end position="269"/>
    </location>
</feature>
<dbReference type="Gene3D" id="1.10.10.800">
    <property type="match status" value="1"/>
</dbReference>
<comment type="caution">
    <text evidence="3">The sequence shown here is derived from an EMBL/GenBank/DDBJ whole genome shotgun (WGS) entry which is preliminary data.</text>
</comment>
<evidence type="ECO:0000259" key="2">
    <source>
        <dbReference type="Pfam" id="PF12146"/>
    </source>
</evidence>
<dbReference type="Gene3D" id="3.40.50.1820">
    <property type="entry name" value="alpha/beta hydrolase"/>
    <property type="match status" value="1"/>
</dbReference>
<gene>
    <name evidence="3" type="ORF">FPZ44_09900</name>
</gene>
<dbReference type="SUPFAM" id="SSF53474">
    <property type="entry name" value="alpha/beta-Hydrolases"/>
    <property type="match status" value="1"/>
</dbReference>
<dbReference type="InterPro" id="IPR022742">
    <property type="entry name" value="Hydrolase_4"/>
</dbReference>
<sequence>MNKATVHTERLEFQSSGTTCVGYLYRLDHDSPKPCIILGSGFGGTQDTPSLIAVATAIAQAGFCSFTFDYRYLGESGGLPRQIVSISGQQEDFLSAIRFIRDHPAVDEHRLGLWGSSLGGGHVVSVASRVPEITAVIAQIPYNGFPKKSAHSWWQRLKLLRLIRKDQNRAKQSHEPLYIPMVGNTGELAIMVGSDAARTIAGMNSKTWRNEVAPRVIMEMAKYKPSSTADKVKAAVLICYGEFDKETQGPQTKELIEALPKVEVKAYPATHFEFYEPGVREGIIADQIAFLSKVYS</sequence>
<dbReference type="InterPro" id="IPR050261">
    <property type="entry name" value="FrsA_esterase"/>
</dbReference>
<evidence type="ECO:0000256" key="1">
    <source>
        <dbReference type="ARBA" id="ARBA00022801"/>
    </source>
</evidence>
<keyword evidence="4" id="KW-1185">Reference proteome</keyword>
<proteinExistence type="predicted"/>
<dbReference type="PANTHER" id="PTHR22946:SF9">
    <property type="entry name" value="POLYKETIDE TRANSFERASE AF380"/>
    <property type="match status" value="1"/>
</dbReference>
<evidence type="ECO:0000313" key="3">
    <source>
        <dbReference type="EMBL" id="TVX93340.1"/>
    </source>
</evidence>